<keyword evidence="1" id="KW-0560">Oxidoreductase</keyword>
<dbReference type="OrthoDB" id="310895at2759"/>
<dbReference type="EMBL" id="CAOQHR010000002">
    <property type="protein sequence ID" value="CAI6329508.1"/>
    <property type="molecule type" value="Genomic_DNA"/>
</dbReference>
<dbReference type="GO" id="GO:0004777">
    <property type="term" value="F:succinate-semialdehyde dehydrogenase (NAD+) activity"/>
    <property type="evidence" value="ECO:0007669"/>
    <property type="project" value="TreeGrafter"/>
</dbReference>
<dbReference type="AlphaFoldDB" id="A0A9W4XGS7"/>
<dbReference type="PANTHER" id="PTHR43353:SF6">
    <property type="entry name" value="CYTOPLASMIC ALDEHYDE DEHYDROGENASE (EUROFUNG)"/>
    <property type="match status" value="1"/>
</dbReference>
<dbReference type="InterPro" id="IPR016162">
    <property type="entry name" value="Ald_DH_N"/>
</dbReference>
<keyword evidence="4" id="KW-1185">Reference proteome</keyword>
<dbReference type="Pfam" id="PF00171">
    <property type="entry name" value="Aldedh"/>
    <property type="match status" value="1"/>
</dbReference>
<evidence type="ECO:0000256" key="1">
    <source>
        <dbReference type="ARBA" id="ARBA00023002"/>
    </source>
</evidence>
<comment type="caution">
    <text evidence="3">The sequence shown here is derived from an EMBL/GenBank/DDBJ whole genome shotgun (WGS) entry which is preliminary data.</text>
</comment>
<dbReference type="InterPro" id="IPR016161">
    <property type="entry name" value="Ald_DH/histidinol_DH"/>
</dbReference>
<proteinExistence type="predicted"/>
<accession>A0A9W4XGS7</accession>
<dbReference type="Proteomes" id="UP001152607">
    <property type="component" value="Unassembled WGS sequence"/>
</dbReference>
<name>A0A9W4XGS7_9PLEO</name>
<dbReference type="Gene3D" id="3.40.605.10">
    <property type="entry name" value="Aldehyde Dehydrogenase, Chain A, domain 1"/>
    <property type="match status" value="1"/>
</dbReference>
<evidence type="ECO:0000259" key="2">
    <source>
        <dbReference type="Pfam" id="PF00171"/>
    </source>
</evidence>
<evidence type="ECO:0000313" key="4">
    <source>
        <dbReference type="Proteomes" id="UP001152607"/>
    </source>
</evidence>
<evidence type="ECO:0000313" key="3">
    <source>
        <dbReference type="EMBL" id="CAI6329508.1"/>
    </source>
</evidence>
<dbReference type="SUPFAM" id="SSF53720">
    <property type="entry name" value="ALDH-like"/>
    <property type="match status" value="1"/>
</dbReference>
<dbReference type="InterPro" id="IPR015590">
    <property type="entry name" value="Aldehyde_DH_dom"/>
</dbReference>
<protein>
    <recommendedName>
        <fullName evidence="2">Aldehyde dehydrogenase domain-containing protein</fullName>
    </recommendedName>
</protein>
<dbReference type="PANTHER" id="PTHR43353">
    <property type="entry name" value="SUCCINATE-SEMIALDEHYDE DEHYDROGENASE, MITOCHONDRIAL"/>
    <property type="match status" value="1"/>
</dbReference>
<sequence>MVLTPHPSAPDNHKVIPLWINGSAYPFSNNDTLFPITSSLSNKPLHYAISSTAETASKACDAAATAFKTWRSTTPLHRRSLLLKAADIIEARSQALAASQIAETSCPQRFADKNVQLGISTLREVAAATSEI</sequence>
<dbReference type="GO" id="GO:0009450">
    <property type="term" value="P:gamma-aminobutyric acid catabolic process"/>
    <property type="evidence" value="ECO:0007669"/>
    <property type="project" value="TreeGrafter"/>
</dbReference>
<dbReference type="InterPro" id="IPR050740">
    <property type="entry name" value="Aldehyde_DH_Superfamily"/>
</dbReference>
<reference evidence="3" key="1">
    <citation type="submission" date="2023-01" db="EMBL/GenBank/DDBJ databases">
        <authorList>
            <person name="Van Ghelder C."/>
            <person name="Rancurel C."/>
        </authorList>
    </citation>
    <scope>NUCLEOTIDE SEQUENCE</scope>
    <source>
        <strain evidence="3">CNCM I-4278</strain>
    </source>
</reference>
<gene>
    <name evidence="3" type="ORF">PDIGIT_LOCUS4134</name>
</gene>
<feature type="domain" description="Aldehyde dehydrogenase" evidence="2">
    <location>
        <begin position="32"/>
        <end position="130"/>
    </location>
</feature>
<organism evidence="3 4">
    <name type="scientific">Periconia digitata</name>
    <dbReference type="NCBI Taxonomy" id="1303443"/>
    <lineage>
        <taxon>Eukaryota</taxon>
        <taxon>Fungi</taxon>
        <taxon>Dikarya</taxon>
        <taxon>Ascomycota</taxon>
        <taxon>Pezizomycotina</taxon>
        <taxon>Dothideomycetes</taxon>
        <taxon>Pleosporomycetidae</taxon>
        <taxon>Pleosporales</taxon>
        <taxon>Massarineae</taxon>
        <taxon>Periconiaceae</taxon>
        <taxon>Periconia</taxon>
    </lineage>
</organism>